<dbReference type="EMBL" id="NXLQ01000053">
    <property type="protein sequence ID" value="RDU61466.1"/>
    <property type="molecule type" value="Genomic_DNA"/>
</dbReference>
<dbReference type="AlphaFoldDB" id="A0A3D8I927"/>
<gene>
    <name evidence="3" type="ORF">CQA53_10085</name>
</gene>
<proteinExistence type="predicted"/>
<reference evidence="3 4" key="1">
    <citation type="submission" date="2018-04" db="EMBL/GenBank/DDBJ databases">
        <title>Novel Campyloabacter and Helicobacter Species and Strains.</title>
        <authorList>
            <person name="Mannion A.J."/>
            <person name="Shen Z."/>
            <person name="Fox J.G."/>
        </authorList>
    </citation>
    <scope>NUCLEOTIDE SEQUENCE [LARGE SCALE GENOMIC DNA]</scope>
    <source>
        <strain evidence="3 4">MIT 17-337</strain>
    </source>
</reference>
<organism evidence="3 4">
    <name type="scientific">Helicobacter didelphidarum</name>
    <dbReference type="NCBI Taxonomy" id="2040648"/>
    <lineage>
        <taxon>Bacteria</taxon>
        <taxon>Pseudomonadati</taxon>
        <taxon>Campylobacterota</taxon>
        <taxon>Epsilonproteobacteria</taxon>
        <taxon>Campylobacterales</taxon>
        <taxon>Helicobacteraceae</taxon>
        <taxon>Helicobacter</taxon>
    </lineage>
</organism>
<keyword evidence="1" id="KW-0175">Coiled coil</keyword>
<keyword evidence="4" id="KW-1185">Reference proteome</keyword>
<evidence type="ECO:0000256" key="1">
    <source>
        <dbReference type="SAM" id="Coils"/>
    </source>
</evidence>
<name>A0A3D8I927_9HELI</name>
<protein>
    <submittedName>
        <fullName evidence="3">Uncharacterized protein</fullName>
    </submittedName>
</protein>
<dbReference type="Proteomes" id="UP000256379">
    <property type="component" value="Unassembled WGS sequence"/>
</dbReference>
<feature type="region of interest" description="Disordered" evidence="2">
    <location>
        <begin position="225"/>
        <end position="244"/>
    </location>
</feature>
<feature type="coiled-coil region" evidence="1">
    <location>
        <begin position="85"/>
        <end position="149"/>
    </location>
</feature>
<evidence type="ECO:0000256" key="2">
    <source>
        <dbReference type="SAM" id="MobiDB-lite"/>
    </source>
</evidence>
<evidence type="ECO:0000313" key="4">
    <source>
        <dbReference type="Proteomes" id="UP000256379"/>
    </source>
</evidence>
<feature type="non-terminal residue" evidence="3">
    <location>
        <position position="275"/>
    </location>
</feature>
<accession>A0A3D8I927</accession>
<evidence type="ECO:0000313" key="3">
    <source>
        <dbReference type="EMBL" id="RDU61466.1"/>
    </source>
</evidence>
<sequence length="275" mass="31875">MQNHIISHNDITSLTKDSPIALLKALYQCESYIALDSNNNPTLDDNNAIKTFGYKSSFYLSFIANKDSLSDKYLNARKALYKSIMQIKEERQSEIERALEEHKAKQQELERALQKLDSKERLQRIQEIQKEQEREFKERQREMEREQRQARFSKFNTANNKSKESLNSIDSYLYYSRNNNSNHLILESNDKSIKIIFLDKLDSKTSSSNNAYNASSNNTSSLKEALASWQSTHNTSNNTSNHTINQSNNISLSNLLYLHNNKIDIFTKNGSEIDI</sequence>
<feature type="compositionally biased region" description="Low complexity" evidence="2">
    <location>
        <begin position="230"/>
        <end position="244"/>
    </location>
</feature>
<comment type="caution">
    <text evidence="3">The sequence shown here is derived from an EMBL/GenBank/DDBJ whole genome shotgun (WGS) entry which is preliminary data.</text>
</comment>